<feature type="transmembrane region" description="Helical" evidence="1">
    <location>
        <begin position="45"/>
        <end position="61"/>
    </location>
</feature>
<dbReference type="EMBL" id="WHNW01000014">
    <property type="protein sequence ID" value="MPV86949.1"/>
    <property type="molecule type" value="Genomic_DNA"/>
</dbReference>
<dbReference type="InterPro" id="IPR018750">
    <property type="entry name" value="DUF2306_membrane"/>
</dbReference>
<dbReference type="RefSeq" id="WP_152810937.1">
    <property type="nucleotide sequence ID" value="NZ_WHNW01000014.1"/>
</dbReference>
<evidence type="ECO:0000313" key="3">
    <source>
        <dbReference type="Proteomes" id="UP000471298"/>
    </source>
</evidence>
<dbReference type="InParanoid" id="A0A6N7F003"/>
<feature type="transmembrane region" description="Helical" evidence="1">
    <location>
        <begin position="101"/>
        <end position="120"/>
    </location>
</feature>
<keyword evidence="1" id="KW-0472">Membrane</keyword>
<dbReference type="Pfam" id="PF10067">
    <property type="entry name" value="DUF2306"/>
    <property type="match status" value="1"/>
</dbReference>
<evidence type="ECO:0000313" key="2">
    <source>
        <dbReference type="EMBL" id="MPV86949.1"/>
    </source>
</evidence>
<dbReference type="Proteomes" id="UP000471298">
    <property type="component" value="Unassembled WGS sequence"/>
</dbReference>
<reference evidence="2 3" key="1">
    <citation type="submission" date="2019-10" db="EMBL/GenBank/DDBJ databases">
        <title>Cardiobacteriales fam. a chemoheterotrophic member of the order Cardiobacteriales, and proposal of Cardiobacteriales fam. nov.</title>
        <authorList>
            <person name="Wang C."/>
        </authorList>
    </citation>
    <scope>NUCLEOTIDE SEQUENCE [LARGE SCALE GENOMIC DNA]</scope>
    <source>
        <strain evidence="2 3">ML27</strain>
    </source>
</reference>
<sequence>MTLGPLLQSPLSIQIHAFAAMLALVVGIFQFLLTKGTKYHKTMGWIWVCLITTVSASSFFIHEIQLWGVWSPIHILSIVTLVSLAYAIWAIKNARVREHKAAMLSTYCFGLIVAGGFTFLPGRIMNAVLIGG</sequence>
<protein>
    <submittedName>
        <fullName evidence="2">DUF2306 domain-containing protein</fullName>
    </submittedName>
</protein>
<evidence type="ECO:0000256" key="1">
    <source>
        <dbReference type="SAM" id="Phobius"/>
    </source>
</evidence>
<name>A0A6N7F003_9GAMM</name>
<gene>
    <name evidence="2" type="ORF">GCU85_09445</name>
</gene>
<comment type="caution">
    <text evidence="2">The sequence shown here is derived from an EMBL/GenBank/DDBJ whole genome shotgun (WGS) entry which is preliminary data.</text>
</comment>
<organism evidence="2 3">
    <name type="scientific">Ostreibacterium oceani</name>
    <dbReference type="NCBI Taxonomy" id="2654998"/>
    <lineage>
        <taxon>Bacteria</taxon>
        <taxon>Pseudomonadati</taxon>
        <taxon>Pseudomonadota</taxon>
        <taxon>Gammaproteobacteria</taxon>
        <taxon>Cardiobacteriales</taxon>
        <taxon>Ostreibacteriaceae</taxon>
        <taxon>Ostreibacterium</taxon>
    </lineage>
</organism>
<feature type="transmembrane region" description="Helical" evidence="1">
    <location>
        <begin position="13"/>
        <end position="33"/>
    </location>
</feature>
<dbReference type="AlphaFoldDB" id="A0A6N7F003"/>
<keyword evidence="1" id="KW-0812">Transmembrane</keyword>
<keyword evidence="1" id="KW-1133">Transmembrane helix</keyword>
<feature type="transmembrane region" description="Helical" evidence="1">
    <location>
        <begin position="67"/>
        <end position="89"/>
    </location>
</feature>
<keyword evidence="3" id="KW-1185">Reference proteome</keyword>
<proteinExistence type="predicted"/>
<accession>A0A6N7F003</accession>